<dbReference type="Pfam" id="PF07508">
    <property type="entry name" value="Recombinase"/>
    <property type="match status" value="1"/>
</dbReference>
<gene>
    <name evidence="4" type="ORF">DW775_08010</name>
    <name evidence="3" type="ORF">DWV78_00865</name>
</gene>
<feature type="domain" description="Recombinase" evidence="2">
    <location>
        <begin position="179"/>
        <end position="323"/>
    </location>
</feature>
<dbReference type="PROSITE" id="PS51737">
    <property type="entry name" value="RECOMBINASE_DNA_BIND"/>
    <property type="match status" value="1"/>
</dbReference>
<dbReference type="PANTHER" id="PTHR30461:SF23">
    <property type="entry name" value="DNA RECOMBINASE-RELATED"/>
    <property type="match status" value="1"/>
</dbReference>
<dbReference type="InterPro" id="IPR011109">
    <property type="entry name" value="DNA_bind_recombinase_dom"/>
</dbReference>
<evidence type="ECO:0000313" key="4">
    <source>
        <dbReference type="EMBL" id="RHD94692.1"/>
    </source>
</evidence>
<sequence length="560" mass="64796">MKNKHFLAAMYLRLSRDDSDVGDATDGKGNVKAESNSIGNQRELIRAYIYEQQDIELYDIYVDDGFSGSNFDRPEFKRMMSDVEAGRVNCVIVKDLSRFGRDYIESGRYIQKVFPALGVRFIALTDHYDSFHADAGESGIVLPVKNFINDSYCRDISTKVKSQLEVKRKNGGCIAPFALYGYRKAEYNKNQLVIDEYAADIVRRIFEWKMDGMAVSAIAEKLNGLGVLSPKEYKKSIGSNYKGGFSGAVKSMWSSSTVKRILSNEVYLGHLIQGKTEKINYKLKKSVEKPKEEWVKVENTHEAIISEDNFLIVQNLLKVDSRVSPVSEKSSLFAGVLFCGDCGEQMIRRVNRYKDTQKVYYICSTKNRGEGCTRHSIEEEKLKRIMLESIQRYANYFLEEKRVFEKSLELETNFEAVVRYDTEIARLKQEQDKYYSLCSGLYEDLKNGIISKEEFERLHGEFKRKATEFEDAQKKQENMIKQLFKNGVISAGRLKTMQDCAELKEIDRHTLCSMVKEILVYEEQRIEIVFYYTDQYRIMSEVNKRIQNREKIKCLSERSA</sequence>
<proteinExistence type="predicted"/>
<dbReference type="Proteomes" id="UP000284835">
    <property type="component" value="Unassembled WGS sequence"/>
</dbReference>
<dbReference type="InterPro" id="IPR006119">
    <property type="entry name" value="Resolv_N"/>
</dbReference>
<dbReference type="Pfam" id="PF13408">
    <property type="entry name" value="Zn_ribbon_recom"/>
    <property type="match status" value="1"/>
</dbReference>
<dbReference type="GO" id="GO:0003677">
    <property type="term" value="F:DNA binding"/>
    <property type="evidence" value="ECO:0007669"/>
    <property type="project" value="InterPro"/>
</dbReference>
<feature type="domain" description="Resolvase/invertase-type recombinase catalytic" evidence="1">
    <location>
        <begin position="7"/>
        <end position="171"/>
    </location>
</feature>
<dbReference type="Proteomes" id="UP000286581">
    <property type="component" value="Unassembled WGS sequence"/>
</dbReference>
<organism evidence="3 6">
    <name type="scientific">Agathobacter rectalis</name>
    <dbReference type="NCBI Taxonomy" id="39491"/>
    <lineage>
        <taxon>Bacteria</taxon>
        <taxon>Bacillati</taxon>
        <taxon>Bacillota</taxon>
        <taxon>Clostridia</taxon>
        <taxon>Lachnospirales</taxon>
        <taxon>Lachnospiraceae</taxon>
        <taxon>Agathobacter</taxon>
    </lineage>
</organism>
<evidence type="ECO:0000313" key="5">
    <source>
        <dbReference type="Proteomes" id="UP000284835"/>
    </source>
</evidence>
<dbReference type="InterPro" id="IPR038109">
    <property type="entry name" value="DNA_bind_recomb_sf"/>
</dbReference>
<name>A0A413BKJ0_9FIRM</name>
<dbReference type="PANTHER" id="PTHR30461">
    <property type="entry name" value="DNA-INVERTASE FROM LAMBDOID PROPHAGE"/>
    <property type="match status" value="1"/>
</dbReference>
<dbReference type="EMBL" id="QSAE01000002">
    <property type="protein sequence ID" value="RGW41409.1"/>
    <property type="molecule type" value="Genomic_DNA"/>
</dbReference>
<reference evidence="5 6" key="1">
    <citation type="submission" date="2018-08" db="EMBL/GenBank/DDBJ databases">
        <title>A genome reference for cultivated species of the human gut microbiota.</title>
        <authorList>
            <person name="Zou Y."/>
            <person name="Xue W."/>
            <person name="Luo G."/>
        </authorList>
    </citation>
    <scope>NUCLEOTIDE SEQUENCE [LARGE SCALE GENOMIC DNA]</scope>
    <source>
        <strain evidence="3 6">AF12-8</strain>
        <strain evidence="4 5">AM30-13AC</strain>
    </source>
</reference>
<dbReference type="AlphaFoldDB" id="A0A413BKJ0"/>
<dbReference type="RefSeq" id="WP_118083917.1">
    <property type="nucleotide sequence ID" value="NZ_QSJS01000008.1"/>
</dbReference>
<protein>
    <submittedName>
        <fullName evidence="3">Recombinase</fullName>
    </submittedName>
</protein>
<comment type="caution">
    <text evidence="3">The sequence shown here is derived from an EMBL/GenBank/DDBJ whole genome shotgun (WGS) entry which is preliminary data.</text>
</comment>
<evidence type="ECO:0000259" key="1">
    <source>
        <dbReference type="PROSITE" id="PS51736"/>
    </source>
</evidence>
<dbReference type="SMART" id="SM00857">
    <property type="entry name" value="Resolvase"/>
    <property type="match status" value="1"/>
</dbReference>
<dbReference type="Gene3D" id="3.90.1750.20">
    <property type="entry name" value="Putative Large Serine Recombinase, Chain B, Domain 2"/>
    <property type="match status" value="1"/>
</dbReference>
<dbReference type="Gene3D" id="3.40.50.1390">
    <property type="entry name" value="Resolvase, N-terminal catalytic domain"/>
    <property type="match status" value="1"/>
</dbReference>
<dbReference type="EMBL" id="QSJS01000008">
    <property type="protein sequence ID" value="RHD94692.1"/>
    <property type="molecule type" value="Genomic_DNA"/>
</dbReference>
<evidence type="ECO:0000313" key="3">
    <source>
        <dbReference type="EMBL" id="RGW41409.1"/>
    </source>
</evidence>
<evidence type="ECO:0000259" key="2">
    <source>
        <dbReference type="PROSITE" id="PS51737"/>
    </source>
</evidence>
<dbReference type="InterPro" id="IPR036162">
    <property type="entry name" value="Resolvase-like_N_sf"/>
</dbReference>
<dbReference type="SUPFAM" id="SSF53041">
    <property type="entry name" value="Resolvase-like"/>
    <property type="match status" value="1"/>
</dbReference>
<accession>A0A413BKJ0</accession>
<evidence type="ECO:0000313" key="6">
    <source>
        <dbReference type="Proteomes" id="UP000286581"/>
    </source>
</evidence>
<dbReference type="Pfam" id="PF00239">
    <property type="entry name" value="Resolvase"/>
    <property type="match status" value="1"/>
</dbReference>
<dbReference type="InterPro" id="IPR050639">
    <property type="entry name" value="SSR_resolvase"/>
</dbReference>
<dbReference type="InterPro" id="IPR025827">
    <property type="entry name" value="Zn_ribbon_recom_dom"/>
</dbReference>
<dbReference type="PROSITE" id="PS51736">
    <property type="entry name" value="RECOMBINASES_3"/>
    <property type="match status" value="1"/>
</dbReference>
<dbReference type="GO" id="GO:0000150">
    <property type="term" value="F:DNA strand exchange activity"/>
    <property type="evidence" value="ECO:0007669"/>
    <property type="project" value="InterPro"/>
</dbReference>